<dbReference type="Pfam" id="PF00104">
    <property type="entry name" value="Hormone_recep"/>
    <property type="match status" value="1"/>
</dbReference>
<feature type="domain" description="Nuclear receptor" evidence="13">
    <location>
        <begin position="112"/>
        <end position="187"/>
    </location>
</feature>
<keyword evidence="4 11" id="KW-0863">Zinc-finger</keyword>
<dbReference type="Proteomes" id="UP000783686">
    <property type="component" value="Unassembled WGS sequence"/>
</dbReference>
<dbReference type="CDD" id="cd06157">
    <property type="entry name" value="NR_LBD"/>
    <property type="match status" value="1"/>
</dbReference>
<feature type="region of interest" description="Disordered" evidence="12">
    <location>
        <begin position="83"/>
        <end position="105"/>
    </location>
</feature>
<keyword evidence="7 11" id="KW-0238">DNA-binding</keyword>
<accession>A0A811L3D0</accession>
<dbReference type="InterPro" id="IPR035500">
    <property type="entry name" value="NHR-like_dom_sf"/>
</dbReference>
<dbReference type="GO" id="GO:0003700">
    <property type="term" value="F:DNA-binding transcription factor activity"/>
    <property type="evidence" value="ECO:0007669"/>
    <property type="project" value="InterPro"/>
</dbReference>
<keyword evidence="9 11" id="KW-0675">Receptor</keyword>
<feature type="compositionally biased region" description="Polar residues" evidence="12">
    <location>
        <begin position="89"/>
        <end position="101"/>
    </location>
</feature>
<dbReference type="EMBL" id="CAJFCW020000004">
    <property type="protein sequence ID" value="CAG9115270.1"/>
    <property type="molecule type" value="Genomic_DNA"/>
</dbReference>
<evidence type="ECO:0000256" key="12">
    <source>
        <dbReference type="SAM" id="MobiDB-lite"/>
    </source>
</evidence>
<dbReference type="InterPro" id="IPR013088">
    <property type="entry name" value="Znf_NHR/GATA"/>
</dbReference>
<dbReference type="Proteomes" id="UP000614601">
    <property type="component" value="Unassembled WGS sequence"/>
</dbReference>
<dbReference type="Pfam" id="PF00105">
    <property type="entry name" value="zf-C4"/>
    <property type="match status" value="1"/>
</dbReference>
<feature type="region of interest" description="Disordered" evidence="12">
    <location>
        <begin position="1"/>
        <end position="39"/>
    </location>
</feature>
<feature type="domain" description="NR LBD" evidence="14">
    <location>
        <begin position="292"/>
        <end position="536"/>
    </location>
</feature>
<dbReference type="SUPFAM" id="SSF48508">
    <property type="entry name" value="Nuclear receptor ligand-binding domain"/>
    <property type="match status" value="1"/>
</dbReference>
<dbReference type="PRINTS" id="PR00398">
    <property type="entry name" value="STRDHORMONER"/>
</dbReference>
<dbReference type="AlphaFoldDB" id="A0A811L3D0"/>
<keyword evidence="5 11" id="KW-0862">Zinc</keyword>
<dbReference type="SMART" id="SM00430">
    <property type="entry name" value="HOLI"/>
    <property type="match status" value="1"/>
</dbReference>
<evidence type="ECO:0000256" key="9">
    <source>
        <dbReference type="ARBA" id="ARBA00023170"/>
    </source>
</evidence>
<dbReference type="PROSITE" id="PS51030">
    <property type="entry name" value="NUCLEAR_REC_DBD_2"/>
    <property type="match status" value="1"/>
</dbReference>
<evidence type="ECO:0000256" key="4">
    <source>
        <dbReference type="ARBA" id="ARBA00022771"/>
    </source>
</evidence>
<evidence type="ECO:0000256" key="11">
    <source>
        <dbReference type="RuleBase" id="RU004334"/>
    </source>
</evidence>
<dbReference type="CDD" id="cd06960">
    <property type="entry name" value="NR_DBD_HNF4A"/>
    <property type="match status" value="1"/>
</dbReference>
<dbReference type="InterPro" id="IPR001628">
    <property type="entry name" value="Znf_hrmn_rcpt"/>
</dbReference>
<comment type="similarity">
    <text evidence="2 11">Belongs to the nuclear hormone receptor family.</text>
</comment>
<dbReference type="Gene3D" id="1.10.565.10">
    <property type="entry name" value="Retinoid X Receptor"/>
    <property type="match status" value="1"/>
</dbReference>
<dbReference type="PRINTS" id="PR00047">
    <property type="entry name" value="STROIDFINGER"/>
</dbReference>
<evidence type="ECO:0000313" key="16">
    <source>
        <dbReference type="Proteomes" id="UP000614601"/>
    </source>
</evidence>
<organism evidence="15 16">
    <name type="scientific">Bursaphelenchus okinawaensis</name>
    <dbReference type="NCBI Taxonomy" id="465554"/>
    <lineage>
        <taxon>Eukaryota</taxon>
        <taxon>Metazoa</taxon>
        <taxon>Ecdysozoa</taxon>
        <taxon>Nematoda</taxon>
        <taxon>Chromadorea</taxon>
        <taxon>Rhabditida</taxon>
        <taxon>Tylenchina</taxon>
        <taxon>Tylenchomorpha</taxon>
        <taxon>Aphelenchoidea</taxon>
        <taxon>Aphelenchoididae</taxon>
        <taxon>Bursaphelenchus</taxon>
    </lineage>
</organism>
<reference evidence="15" key="1">
    <citation type="submission" date="2020-09" db="EMBL/GenBank/DDBJ databases">
        <authorList>
            <person name="Kikuchi T."/>
        </authorList>
    </citation>
    <scope>NUCLEOTIDE SEQUENCE</scope>
    <source>
        <strain evidence="15">SH1</strain>
    </source>
</reference>
<dbReference type="InterPro" id="IPR049636">
    <property type="entry name" value="HNF4-like_DBD"/>
</dbReference>
<dbReference type="InterPro" id="IPR052499">
    <property type="entry name" value="C.elegans_NHRs"/>
</dbReference>
<keyword evidence="10 11" id="KW-0539">Nucleus</keyword>
<keyword evidence="3 11" id="KW-0479">Metal-binding</keyword>
<gene>
    <name evidence="15" type="ORF">BOKJ2_LOCUS9545</name>
</gene>
<dbReference type="PROSITE" id="PS00031">
    <property type="entry name" value="NUCLEAR_REC_DBD_1"/>
    <property type="match status" value="1"/>
</dbReference>
<dbReference type="PROSITE" id="PS51843">
    <property type="entry name" value="NR_LBD"/>
    <property type="match status" value="1"/>
</dbReference>
<evidence type="ECO:0000256" key="8">
    <source>
        <dbReference type="ARBA" id="ARBA00023163"/>
    </source>
</evidence>
<name>A0A811L3D0_9BILA</name>
<evidence type="ECO:0000256" key="3">
    <source>
        <dbReference type="ARBA" id="ARBA00022723"/>
    </source>
</evidence>
<evidence type="ECO:0008006" key="17">
    <source>
        <dbReference type="Google" id="ProtNLM"/>
    </source>
</evidence>
<dbReference type="FunFam" id="3.30.50.10:FF:000030">
    <property type="entry name" value="Nuclear Hormone Receptor family"/>
    <property type="match status" value="1"/>
</dbReference>
<evidence type="ECO:0000256" key="10">
    <source>
        <dbReference type="ARBA" id="ARBA00023242"/>
    </source>
</evidence>
<dbReference type="PANTHER" id="PTHR47630:SF1">
    <property type="entry name" value="NUCLEAR HORMONE RECEPTOR FAMILY MEMBER NHR-4"/>
    <property type="match status" value="1"/>
</dbReference>
<dbReference type="Gene3D" id="3.30.50.10">
    <property type="entry name" value="Erythroid Transcription Factor GATA-1, subunit A"/>
    <property type="match status" value="1"/>
</dbReference>
<keyword evidence="8 11" id="KW-0804">Transcription</keyword>
<proteinExistence type="inferred from homology"/>
<evidence type="ECO:0000259" key="14">
    <source>
        <dbReference type="PROSITE" id="PS51843"/>
    </source>
</evidence>
<keyword evidence="16" id="KW-1185">Reference proteome</keyword>
<dbReference type="EMBL" id="CAJFDH010000004">
    <property type="protein sequence ID" value="CAD5221639.1"/>
    <property type="molecule type" value="Genomic_DNA"/>
</dbReference>
<comment type="subcellular location">
    <subcellularLocation>
        <location evidence="1 11">Nucleus</location>
    </subcellularLocation>
</comment>
<dbReference type="InterPro" id="IPR001723">
    <property type="entry name" value="Nuclear_hrmn_rcpt"/>
</dbReference>
<evidence type="ECO:0000256" key="2">
    <source>
        <dbReference type="ARBA" id="ARBA00005993"/>
    </source>
</evidence>
<dbReference type="GO" id="GO:0008270">
    <property type="term" value="F:zinc ion binding"/>
    <property type="evidence" value="ECO:0007669"/>
    <property type="project" value="UniProtKB-KW"/>
</dbReference>
<dbReference type="SUPFAM" id="SSF57716">
    <property type="entry name" value="Glucocorticoid receptor-like (DNA-binding domain)"/>
    <property type="match status" value="1"/>
</dbReference>
<dbReference type="SMART" id="SM00399">
    <property type="entry name" value="ZnF_C4"/>
    <property type="match status" value="1"/>
</dbReference>
<evidence type="ECO:0000313" key="15">
    <source>
        <dbReference type="EMBL" id="CAD5221639.1"/>
    </source>
</evidence>
<protein>
    <recommendedName>
        <fullName evidence="17">Nuclear receptor domain-containing protein</fullName>
    </recommendedName>
</protein>
<dbReference type="PANTHER" id="PTHR47630">
    <property type="entry name" value="NUCLEAR HORMONE RECEPTOR FAMILY-RELATED-RELATED"/>
    <property type="match status" value="1"/>
</dbReference>
<evidence type="ECO:0000259" key="13">
    <source>
        <dbReference type="PROSITE" id="PS51030"/>
    </source>
</evidence>
<evidence type="ECO:0000256" key="5">
    <source>
        <dbReference type="ARBA" id="ARBA00022833"/>
    </source>
</evidence>
<evidence type="ECO:0000256" key="6">
    <source>
        <dbReference type="ARBA" id="ARBA00023015"/>
    </source>
</evidence>
<evidence type="ECO:0000256" key="1">
    <source>
        <dbReference type="ARBA" id="ARBA00004123"/>
    </source>
</evidence>
<keyword evidence="6 11" id="KW-0805">Transcription regulation</keyword>
<dbReference type="GO" id="GO:0000978">
    <property type="term" value="F:RNA polymerase II cis-regulatory region sequence-specific DNA binding"/>
    <property type="evidence" value="ECO:0007669"/>
    <property type="project" value="InterPro"/>
</dbReference>
<comment type="caution">
    <text evidence="15">The sequence shown here is derived from an EMBL/GenBank/DDBJ whole genome shotgun (WGS) entry which is preliminary data.</text>
</comment>
<evidence type="ECO:0000256" key="7">
    <source>
        <dbReference type="ARBA" id="ARBA00023125"/>
    </source>
</evidence>
<dbReference type="InterPro" id="IPR000536">
    <property type="entry name" value="Nucl_hrmn_rcpt_lig-bd"/>
</dbReference>
<sequence length="583" mass="66957">MKWNNIDMNNTQHLLDSGAPSTSSSTNDETSPQSLLEANSPYNSNIKALMAVGKMMADQLANSQMSSQSQLLNKIAIKIEATNDDRSDPSSVSNNNANFGSPMSDGDDRNGPRFCVVCGDVAFGNHYGAVCCNGCKGFFRRSVWSKRMYMCRFGHDCEIRKDTRNVCRACRLRRCFQLGMNPEAVQMEDARNGVADPQCNEWIAKMRATYTNLDVSTRIHKEKERIRTADSVTQTNITANHFGQPKHRVGCDPTKILDTPKAEFIREDFRNLIIRTVFLEQETWQKTESGVKARPSGSQISTFEEAFNSPELVCARYPLNFNGENVMKVGDLLDGWRRHFTFYIDFCKCMPEFRNLPPSDQIALAKRRVVNMIWLMHAYYTSLTDKIGFCSSNGVYHPAEHDLRYDEADETIKTFYANLLPFFVSDMIIPMRQLKMDLVEYVLIKMITFFRDEFFVSNETRKKLEDYKQRYTLALDAYIKSKYDDHYEALDRFANLLNIIHSVLYLTSKMNERVELSSFFNIIDFDKLTKEIHATELFYNLDDPNNIPVTPAAPIVPRNIDPSAYENPDFLATSNVARIKYEH</sequence>
<dbReference type="OrthoDB" id="5837785at2759"/>
<dbReference type="GO" id="GO:0005634">
    <property type="term" value="C:nucleus"/>
    <property type="evidence" value="ECO:0007669"/>
    <property type="project" value="UniProtKB-SubCell"/>
</dbReference>